<protein>
    <submittedName>
        <fullName evidence="2">Uncharacterized protein</fullName>
    </submittedName>
</protein>
<evidence type="ECO:0000256" key="1">
    <source>
        <dbReference type="SAM" id="MobiDB-lite"/>
    </source>
</evidence>
<feature type="region of interest" description="Disordered" evidence="1">
    <location>
        <begin position="91"/>
        <end position="125"/>
    </location>
</feature>
<organism evidence="2 3">
    <name type="scientific">Dipteronia sinensis</name>
    <dbReference type="NCBI Taxonomy" id="43782"/>
    <lineage>
        <taxon>Eukaryota</taxon>
        <taxon>Viridiplantae</taxon>
        <taxon>Streptophyta</taxon>
        <taxon>Embryophyta</taxon>
        <taxon>Tracheophyta</taxon>
        <taxon>Spermatophyta</taxon>
        <taxon>Magnoliopsida</taxon>
        <taxon>eudicotyledons</taxon>
        <taxon>Gunneridae</taxon>
        <taxon>Pentapetalae</taxon>
        <taxon>rosids</taxon>
        <taxon>malvids</taxon>
        <taxon>Sapindales</taxon>
        <taxon>Sapindaceae</taxon>
        <taxon>Hippocastanoideae</taxon>
        <taxon>Acereae</taxon>
        <taxon>Dipteronia</taxon>
    </lineage>
</organism>
<dbReference type="PANTHER" id="PTHR34961:SF5">
    <property type="entry name" value="TRANSMEMBRANE PROTEIN"/>
    <property type="match status" value="1"/>
</dbReference>
<proteinExistence type="predicted"/>
<evidence type="ECO:0000313" key="3">
    <source>
        <dbReference type="Proteomes" id="UP001281410"/>
    </source>
</evidence>
<evidence type="ECO:0000313" key="2">
    <source>
        <dbReference type="EMBL" id="KAK3221005.1"/>
    </source>
</evidence>
<dbReference type="Proteomes" id="UP001281410">
    <property type="component" value="Unassembled WGS sequence"/>
</dbReference>
<dbReference type="EMBL" id="JANJYJ010000004">
    <property type="protein sequence ID" value="KAK3221005.1"/>
    <property type="molecule type" value="Genomic_DNA"/>
</dbReference>
<gene>
    <name evidence="2" type="ORF">Dsin_014975</name>
</gene>
<reference evidence="2" key="1">
    <citation type="journal article" date="2023" name="Plant J.">
        <title>Genome sequences and population genomics provide insights into the demographic history, inbreeding, and mutation load of two 'living fossil' tree species of Dipteronia.</title>
        <authorList>
            <person name="Feng Y."/>
            <person name="Comes H.P."/>
            <person name="Chen J."/>
            <person name="Zhu S."/>
            <person name="Lu R."/>
            <person name="Zhang X."/>
            <person name="Li P."/>
            <person name="Qiu J."/>
            <person name="Olsen K.M."/>
            <person name="Qiu Y."/>
        </authorList>
    </citation>
    <scope>NUCLEOTIDE SEQUENCE</scope>
    <source>
        <strain evidence="2">NBL</strain>
    </source>
</reference>
<accession>A0AAE0EC34</accession>
<dbReference type="PANTHER" id="PTHR34961">
    <property type="entry name" value="TRANSMEMBRANE PROTEIN"/>
    <property type="match status" value="1"/>
</dbReference>
<comment type="caution">
    <text evidence="2">The sequence shown here is derived from an EMBL/GenBank/DDBJ whole genome shotgun (WGS) entry which is preliminary data.</text>
</comment>
<dbReference type="InterPro" id="IPR053313">
    <property type="entry name" value="RGF"/>
</dbReference>
<name>A0AAE0EC34_9ROSI</name>
<sequence length="125" mass="13912">MNACNARRFGVIVHKSSSTQFHFSAKVVEKVTKFDLNLNVQGTNNGSGNFVDKISHGAIRSNNNTKALLDHDHQEMKKQLVSGHVPTKPTLVSVSWRRPTDKNHGKLPGFFSDYSQPGMRTPSHN</sequence>
<keyword evidence="3" id="KW-1185">Reference proteome</keyword>
<dbReference type="AlphaFoldDB" id="A0AAE0EC34"/>